<accession>A0A815STH1</accession>
<feature type="domain" description="INTS8 TPR repeats" evidence="1">
    <location>
        <begin position="11"/>
        <end position="217"/>
    </location>
</feature>
<sequence length="218" mass="25568">MSLKLTPTDQAINILMNINHLFGQLIRILYVKAKRAQINKNYSHCHTLLTQAIDILSLRHHQDITIGQVIKYLHYNRLLFDLYEVISKQTFHDNENNLWEKYQSFLTENHSDNDTNTDVISAALAYALSPNKIQFIQSLMVNNRRIHLLTNENQTQIRPELAQELWERITDILTEKLQGLNVNKQSRNRHQQSNSLNDKLTAVELQKILININHRILL</sequence>
<keyword evidence="4" id="KW-1185">Reference proteome</keyword>
<name>A0A815STH1_9BILA</name>
<proteinExistence type="predicted"/>
<dbReference type="Proteomes" id="UP000663832">
    <property type="component" value="Unassembled WGS sequence"/>
</dbReference>
<dbReference type="EMBL" id="CAJNOI010002806">
    <property type="protein sequence ID" value="CAF1493023.1"/>
    <property type="molecule type" value="Genomic_DNA"/>
</dbReference>
<evidence type="ECO:0000313" key="3">
    <source>
        <dbReference type="EMBL" id="CAF1642005.1"/>
    </source>
</evidence>
<gene>
    <name evidence="2" type="ORF">BJG266_LOCUS42720</name>
    <name evidence="3" type="ORF">QVE165_LOCUS59606</name>
</gene>
<organism evidence="2 5">
    <name type="scientific">Adineta steineri</name>
    <dbReference type="NCBI Taxonomy" id="433720"/>
    <lineage>
        <taxon>Eukaryota</taxon>
        <taxon>Metazoa</taxon>
        <taxon>Spiralia</taxon>
        <taxon>Gnathifera</taxon>
        <taxon>Rotifera</taxon>
        <taxon>Eurotatoria</taxon>
        <taxon>Bdelloidea</taxon>
        <taxon>Adinetida</taxon>
        <taxon>Adinetidae</taxon>
        <taxon>Adineta</taxon>
    </lineage>
</organism>
<reference evidence="2" key="1">
    <citation type="submission" date="2021-02" db="EMBL/GenBank/DDBJ databases">
        <authorList>
            <person name="Nowell W R."/>
        </authorList>
    </citation>
    <scope>NUCLEOTIDE SEQUENCE</scope>
</reference>
<dbReference type="Proteomes" id="UP000663877">
    <property type="component" value="Unassembled WGS sequence"/>
</dbReference>
<dbReference type="OrthoDB" id="10466765at2759"/>
<evidence type="ECO:0000313" key="5">
    <source>
        <dbReference type="Proteomes" id="UP000663877"/>
    </source>
</evidence>
<dbReference type="EMBL" id="CAJNOM010003133">
    <property type="protein sequence ID" value="CAF1642005.1"/>
    <property type="molecule type" value="Genomic_DNA"/>
</dbReference>
<evidence type="ECO:0000313" key="4">
    <source>
        <dbReference type="Proteomes" id="UP000663832"/>
    </source>
</evidence>
<dbReference type="Pfam" id="PF25756">
    <property type="entry name" value="TPR_INTS8"/>
    <property type="match status" value="1"/>
</dbReference>
<dbReference type="AlphaFoldDB" id="A0A815STH1"/>
<dbReference type="InterPro" id="IPR057980">
    <property type="entry name" value="TPR_INTS8"/>
</dbReference>
<evidence type="ECO:0000259" key="1">
    <source>
        <dbReference type="Pfam" id="PF25756"/>
    </source>
</evidence>
<comment type="caution">
    <text evidence="2">The sequence shown here is derived from an EMBL/GenBank/DDBJ whole genome shotgun (WGS) entry which is preliminary data.</text>
</comment>
<protein>
    <recommendedName>
        <fullName evidence="1">INTS8 TPR repeats domain-containing protein</fullName>
    </recommendedName>
</protein>
<evidence type="ECO:0000313" key="2">
    <source>
        <dbReference type="EMBL" id="CAF1493023.1"/>
    </source>
</evidence>